<protein>
    <submittedName>
        <fullName evidence="2">Uncharacterized protein</fullName>
    </submittedName>
</protein>
<comment type="caution">
    <text evidence="2">The sequence shown here is derived from an EMBL/GenBank/DDBJ whole genome shotgun (WGS) entry which is preliminary data.</text>
</comment>
<keyword evidence="3" id="KW-1185">Reference proteome</keyword>
<name>A0A8X7WAT7_BRACI</name>
<evidence type="ECO:0000313" key="2">
    <source>
        <dbReference type="EMBL" id="KAG2326209.1"/>
    </source>
</evidence>
<dbReference type="OrthoDB" id="1090283at2759"/>
<proteinExistence type="predicted"/>
<gene>
    <name evidence="2" type="ORF">Bca52824_008937</name>
</gene>
<feature type="region of interest" description="Disordered" evidence="1">
    <location>
        <begin position="263"/>
        <end position="302"/>
    </location>
</feature>
<dbReference type="InterPro" id="IPR022228">
    <property type="entry name" value="DUF3755"/>
</dbReference>
<dbReference type="Pfam" id="PF12579">
    <property type="entry name" value="DUF3755"/>
    <property type="match status" value="1"/>
</dbReference>
<feature type="region of interest" description="Disordered" evidence="1">
    <location>
        <begin position="1"/>
        <end position="25"/>
    </location>
</feature>
<dbReference type="PANTHER" id="PTHR14000">
    <property type="entry name" value="FINGER CCCH DOMAIN PROTEIN, PUTATIVE (DUF3755)-RELATED"/>
    <property type="match status" value="1"/>
</dbReference>
<dbReference type="Gene3D" id="1.10.10.60">
    <property type="entry name" value="Homeodomain-like"/>
    <property type="match status" value="1"/>
</dbReference>
<sequence>MENNHSWSNGDMNHQNAYFGNSRASPESSEMKHLSGIAMYWSAEEQAILEDALLRYSSSEPYPSISRYAKIASELQHKTVRDVAMRCRWINKKRRKEDHNGWGRASVGDNKEIDMVVASNSAPHLLTEEDRIIIEHLKQNELFLNQIYANLASPSKLEENLTLFYKTRENIKDLLKNLHENAPEPMKRMPWPEKLSVDHDELLDSIILHSASQNQPWPETLSGDDHDNYQKLLDSIFLPSTTSPKQPWPEKLSDDHDDELLLDSILDLSTSPKQQLPEKSSGDDHDQLLESIVPPSTSPKQP</sequence>
<reference evidence="2 3" key="1">
    <citation type="submission" date="2020-02" db="EMBL/GenBank/DDBJ databases">
        <authorList>
            <person name="Ma Q."/>
            <person name="Huang Y."/>
            <person name="Song X."/>
            <person name="Pei D."/>
        </authorList>
    </citation>
    <scope>NUCLEOTIDE SEQUENCE [LARGE SCALE GENOMIC DNA]</scope>
    <source>
        <strain evidence="2">Sxm20200214</strain>
        <tissue evidence="2">Leaf</tissue>
    </source>
</reference>
<dbReference type="Proteomes" id="UP000886595">
    <property type="component" value="Unassembled WGS sequence"/>
</dbReference>
<dbReference type="EMBL" id="JAAMPC010000002">
    <property type="protein sequence ID" value="KAG2326209.1"/>
    <property type="molecule type" value="Genomic_DNA"/>
</dbReference>
<evidence type="ECO:0000256" key="1">
    <source>
        <dbReference type="SAM" id="MobiDB-lite"/>
    </source>
</evidence>
<dbReference type="AlphaFoldDB" id="A0A8X7WAT7"/>
<organism evidence="2 3">
    <name type="scientific">Brassica carinata</name>
    <name type="common">Ethiopian mustard</name>
    <name type="synonym">Abyssinian cabbage</name>
    <dbReference type="NCBI Taxonomy" id="52824"/>
    <lineage>
        <taxon>Eukaryota</taxon>
        <taxon>Viridiplantae</taxon>
        <taxon>Streptophyta</taxon>
        <taxon>Embryophyta</taxon>
        <taxon>Tracheophyta</taxon>
        <taxon>Spermatophyta</taxon>
        <taxon>Magnoliopsida</taxon>
        <taxon>eudicotyledons</taxon>
        <taxon>Gunneridae</taxon>
        <taxon>Pentapetalae</taxon>
        <taxon>rosids</taxon>
        <taxon>malvids</taxon>
        <taxon>Brassicales</taxon>
        <taxon>Brassicaceae</taxon>
        <taxon>Brassiceae</taxon>
        <taxon>Brassica</taxon>
    </lineage>
</organism>
<dbReference type="PANTHER" id="PTHR14000:SF45">
    <property type="entry name" value="FINGER CCCH DOMAIN PROTEIN, PUTATIVE (DUF3755)-RELATED"/>
    <property type="match status" value="1"/>
</dbReference>
<evidence type="ECO:0000313" key="3">
    <source>
        <dbReference type="Proteomes" id="UP000886595"/>
    </source>
</evidence>
<accession>A0A8X7WAT7</accession>